<keyword evidence="14" id="KW-0808">Transferase</keyword>
<dbReference type="GO" id="GO:0047443">
    <property type="term" value="F:4-hydroxy-4-methyl-2-oxoglutarate aldolase activity"/>
    <property type="evidence" value="ECO:0007669"/>
    <property type="project" value="UniProtKB-EC"/>
</dbReference>
<accession>A0A1U7M0P5</accession>
<dbReference type="EMBL" id="MJIH01000001">
    <property type="protein sequence ID" value="OLR65229.1"/>
    <property type="molecule type" value="Genomic_DNA"/>
</dbReference>
<evidence type="ECO:0000313" key="14">
    <source>
        <dbReference type="EMBL" id="OLR65229.1"/>
    </source>
</evidence>
<dbReference type="SUPFAM" id="SSF89562">
    <property type="entry name" value="RraA-like"/>
    <property type="match status" value="1"/>
</dbReference>
<dbReference type="Pfam" id="PF03737">
    <property type="entry name" value="RraA-like"/>
    <property type="match status" value="1"/>
</dbReference>
<comment type="similarity">
    <text evidence="3">Belongs to the class II aldolase/RraA-like family.</text>
</comment>
<evidence type="ECO:0000256" key="1">
    <source>
        <dbReference type="ARBA" id="ARBA00001342"/>
    </source>
</evidence>
<feature type="binding site" evidence="13">
    <location>
        <position position="121"/>
    </location>
    <ligand>
        <name>substrate</name>
    </ligand>
</feature>
<comment type="cofactor">
    <cofactor evidence="2">
        <name>a divalent metal cation</name>
        <dbReference type="ChEBI" id="CHEBI:60240"/>
    </cofactor>
</comment>
<evidence type="ECO:0000313" key="15">
    <source>
        <dbReference type="Proteomes" id="UP000187166"/>
    </source>
</evidence>
<dbReference type="Proteomes" id="UP000187166">
    <property type="component" value="Unassembled WGS sequence"/>
</dbReference>
<feature type="binding site" evidence="13">
    <location>
        <position position="122"/>
    </location>
    <ligand>
        <name>Mg(2+)</name>
        <dbReference type="ChEBI" id="CHEBI:18420"/>
    </ligand>
</feature>
<evidence type="ECO:0000256" key="3">
    <source>
        <dbReference type="ARBA" id="ARBA00008621"/>
    </source>
</evidence>
<evidence type="ECO:0000256" key="9">
    <source>
        <dbReference type="ARBA" id="ARBA00029596"/>
    </source>
</evidence>
<comment type="catalytic activity">
    <reaction evidence="1">
        <text>4-hydroxy-4-methyl-2-oxoglutarate = 2 pyruvate</text>
        <dbReference type="Rhea" id="RHEA:22748"/>
        <dbReference type="ChEBI" id="CHEBI:15361"/>
        <dbReference type="ChEBI" id="CHEBI:58276"/>
        <dbReference type="EC" id="4.1.3.17"/>
    </reaction>
</comment>
<evidence type="ECO:0000256" key="4">
    <source>
        <dbReference type="ARBA" id="ARBA00011233"/>
    </source>
</evidence>
<comment type="caution">
    <text evidence="14">The sequence shown here is derived from an EMBL/GenBank/DDBJ whole genome shotgun (WGS) entry which is preliminary data.</text>
</comment>
<dbReference type="PANTHER" id="PTHR33254:SF4">
    <property type="entry name" value="4-HYDROXY-4-METHYL-2-OXOGLUTARATE ALDOLASE 3-RELATED"/>
    <property type="match status" value="1"/>
</dbReference>
<evidence type="ECO:0000256" key="13">
    <source>
        <dbReference type="PIRSR" id="PIRSR605493-1"/>
    </source>
</evidence>
<evidence type="ECO:0000256" key="2">
    <source>
        <dbReference type="ARBA" id="ARBA00001968"/>
    </source>
</evidence>
<dbReference type="EC" id="4.1.3.17" evidence="5"/>
<dbReference type="CDD" id="cd16841">
    <property type="entry name" value="RraA_family"/>
    <property type="match status" value="1"/>
</dbReference>
<dbReference type="GO" id="GO:0046872">
    <property type="term" value="F:metal ion binding"/>
    <property type="evidence" value="ECO:0007669"/>
    <property type="project" value="UniProtKB-KW"/>
</dbReference>
<keyword evidence="13" id="KW-0460">Magnesium</keyword>
<dbReference type="GO" id="GO:0008168">
    <property type="term" value="F:methyltransferase activity"/>
    <property type="evidence" value="ECO:0007669"/>
    <property type="project" value="UniProtKB-KW"/>
</dbReference>
<keyword evidence="14" id="KW-0489">Methyltransferase</keyword>
<dbReference type="Gene3D" id="3.50.30.40">
    <property type="entry name" value="Ribonuclease E inhibitor RraA/RraA-like"/>
    <property type="match status" value="1"/>
</dbReference>
<protein>
    <recommendedName>
        <fullName evidence="7">Putative 4-hydroxy-4-methyl-2-oxoglutarate aldolase</fullName>
        <ecNumber evidence="6">4.1.1.112</ecNumber>
        <ecNumber evidence="5">4.1.3.17</ecNumber>
    </recommendedName>
    <alternativeName>
        <fullName evidence="11">Oxaloacetate decarboxylase</fullName>
    </alternativeName>
    <alternativeName>
        <fullName evidence="9">Regulator of ribonuclease activity homolog</fullName>
    </alternativeName>
    <alternativeName>
        <fullName evidence="10">RraA-like protein</fullName>
    </alternativeName>
</protein>
<comment type="subunit">
    <text evidence="4">Homotrimer.</text>
</comment>
<evidence type="ECO:0000256" key="10">
    <source>
        <dbReference type="ARBA" id="ARBA00030169"/>
    </source>
</evidence>
<organism evidence="14 15">
    <name type="scientific">Peptoniphilus porci</name>
    <dbReference type="NCBI Taxonomy" id="2652280"/>
    <lineage>
        <taxon>Bacteria</taxon>
        <taxon>Bacillati</taxon>
        <taxon>Bacillota</taxon>
        <taxon>Tissierellia</taxon>
        <taxon>Tissierellales</taxon>
        <taxon>Peptoniphilaceae</taxon>
        <taxon>Peptoniphilus</taxon>
    </lineage>
</organism>
<evidence type="ECO:0000256" key="5">
    <source>
        <dbReference type="ARBA" id="ARBA00012213"/>
    </source>
</evidence>
<evidence type="ECO:0000256" key="6">
    <source>
        <dbReference type="ARBA" id="ARBA00012947"/>
    </source>
</evidence>
<dbReference type="AlphaFoldDB" id="A0A1U7M0P5"/>
<evidence type="ECO:0000256" key="8">
    <source>
        <dbReference type="ARBA" id="ARBA00025046"/>
    </source>
</evidence>
<evidence type="ECO:0000256" key="11">
    <source>
        <dbReference type="ARBA" id="ARBA00032305"/>
    </source>
</evidence>
<proteinExistence type="inferred from homology"/>
<dbReference type="GO" id="GO:0008948">
    <property type="term" value="F:oxaloacetate decarboxylase activity"/>
    <property type="evidence" value="ECO:0007669"/>
    <property type="project" value="UniProtKB-EC"/>
</dbReference>
<dbReference type="EC" id="4.1.1.112" evidence="6"/>
<comment type="cofactor">
    <cofactor evidence="13">
        <name>Mg(2+)</name>
        <dbReference type="ChEBI" id="CHEBI:18420"/>
    </cofactor>
</comment>
<keyword evidence="13" id="KW-0479">Metal-binding</keyword>
<keyword evidence="15" id="KW-1185">Reference proteome</keyword>
<comment type="function">
    <text evidence="8">Catalyzes the aldol cleavage of 4-hydroxy-4-methyl-2-oxoglutarate (HMG) into 2 molecules of pyruvate. Also contains a secondary oxaloacetate (OAA) decarboxylase activity due to the common pyruvate enolate transition state formed following C-C bond cleavage in the retro-aldol and decarboxylation reactions.</text>
</comment>
<reference evidence="14 15" key="1">
    <citation type="journal article" date="2016" name="Appl. Environ. Microbiol.">
        <title>Function and Phylogeny of Bacterial Butyryl Coenzyme A:Acetate Transferases and Their Diversity in the Proximal Colon of Swine.</title>
        <authorList>
            <person name="Trachsel J."/>
            <person name="Bayles D.O."/>
            <person name="Looft T."/>
            <person name="Levine U.Y."/>
            <person name="Allen H.K."/>
        </authorList>
    </citation>
    <scope>NUCLEOTIDE SEQUENCE [LARGE SCALE GENOMIC DNA]</scope>
    <source>
        <strain evidence="14 15">35-6-1</strain>
    </source>
</reference>
<name>A0A1U7M0P5_9FIRM</name>
<dbReference type="GO" id="GO:0032259">
    <property type="term" value="P:methylation"/>
    <property type="evidence" value="ECO:0007669"/>
    <property type="project" value="UniProtKB-KW"/>
</dbReference>
<sequence length="230" mass="24910">MLIINSLPSLIDEKLVKRAKILGSAELCDGMTKLGIKSGGAMSRTMLPLNIDDICVGTATTVETSEGNNFPIHVAVYQGMPGYVLVIDGKNYDNSGYIGDLIVGAADAIGYEGIVIDGCVRDRKGLLDIGLPVYSQGYMQGTPPKVESGQINTTIKCGGIEVAPGDLIVGDCDGITVIPKEHIEDVIIEAEKKQEYEHQRREIIKEYKEAFKKGGKLPEIMPEWVAEKLK</sequence>
<comment type="catalytic activity">
    <reaction evidence="12">
        <text>oxaloacetate + H(+) = pyruvate + CO2</text>
        <dbReference type="Rhea" id="RHEA:15641"/>
        <dbReference type="ChEBI" id="CHEBI:15361"/>
        <dbReference type="ChEBI" id="CHEBI:15378"/>
        <dbReference type="ChEBI" id="CHEBI:16452"/>
        <dbReference type="ChEBI" id="CHEBI:16526"/>
        <dbReference type="EC" id="4.1.1.112"/>
    </reaction>
</comment>
<evidence type="ECO:0000256" key="7">
    <source>
        <dbReference type="ARBA" id="ARBA00016549"/>
    </source>
</evidence>
<gene>
    <name evidence="14" type="ORF">BIV18_06740</name>
</gene>
<feature type="binding site" evidence="13">
    <location>
        <begin position="99"/>
        <end position="102"/>
    </location>
    <ligand>
        <name>substrate</name>
    </ligand>
</feature>
<dbReference type="PANTHER" id="PTHR33254">
    <property type="entry name" value="4-HYDROXY-4-METHYL-2-OXOGLUTARATE ALDOLASE 3-RELATED"/>
    <property type="match status" value="1"/>
</dbReference>
<dbReference type="STRING" id="1465756.BIV18_06740"/>
<evidence type="ECO:0000256" key="12">
    <source>
        <dbReference type="ARBA" id="ARBA00047973"/>
    </source>
</evidence>
<dbReference type="InterPro" id="IPR036704">
    <property type="entry name" value="RraA/RraA-like_sf"/>
</dbReference>
<dbReference type="InterPro" id="IPR005493">
    <property type="entry name" value="RraA/RraA-like"/>
</dbReference>